<keyword evidence="9" id="KW-1185">Reference proteome</keyword>
<feature type="transmembrane region" description="Helical" evidence="7">
    <location>
        <begin position="196"/>
        <end position="219"/>
    </location>
</feature>
<evidence type="ECO:0000256" key="3">
    <source>
        <dbReference type="ARBA" id="ARBA00022475"/>
    </source>
</evidence>
<feature type="transmembrane region" description="Helical" evidence="7">
    <location>
        <begin position="20"/>
        <end position="42"/>
    </location>
</feature>
<feature type="transmembrane region" description="Helical" evidence="7">
    <location>
        <begin position="293"/>
        <end position="319"/>
    </location>
</feature>
<accession>A0ABT2LY30</accession>
<evidence type="ECO:0000256" key="4">
    <source>
        <dbReference type="ARBA" id="ARBA00022692"/>
    </source>
</evidence>
<dbReference type="PANTHER" id="PTHR42775:SF1">
    <property type="entry name" value="PERMEASE RV2963-RELATED"/>
    <property type="match status" value="1"/>
</dbReference>
<dbReference type="Proteomes" id="UP001320831">
    <property type="component" value="Unassembled WGS sequence"/>
</dbReference>
<dbReference type="Pfam" id="PF03773">
    <property type="entry name" value="ArsP_1"/>
    <property type="match status" value="1"/>
</dbReference>
<dbReference type="InterPro" id="IPR053166">
    <property type="entry name" value="UPF0718_permease"/>
</dbReference>
<keyword evidence="5 7" id="KW-1133">Transmembrane helix</keyword>
<organism evidence="8 9">
    <name type="scientific">Chelativorans salis</name>
    <dbReference type="NCBI Taxonomy" id="2978478"/>
    <lineage>
        <taxon>Bacteria</taxon>
        <taxon>Pseudomonadati</taxon>
        <taxon>Pseudomonadota</taxon>
        <taxon>Alphaproteobacteria</taxon>
        <taxon>Hyphomicrobiales</taxon>
        <taxon>Phyllobacteriaceae</taxon>
        <taxon>Chelativorans</taxon>
    </lineage>
</organism>
<keyword evidence="4 7" id="KW-0812">Transmembrane</keyword>
<evidence type="ECO:0000256" key="7">
    <source>
        <dbReference type="SAM" id="Phobius"/>
    </source>
</evidence>
<comment type="similarity">
    <text evidence="2">Belongs to the UPF0718 family.</text>
</comment>
<feature type="transmembrane region" description="Helical" evidence="7">
    <location>
        <begin position="226"/>
        <end position="249"/>
    </location>
</feature>
<gene>
    <name evidence="8" type="ORF">N5A92_26200</name>
</gene>
<name>A0ABT2LY30_9HYPH</name>
<feature type="transmembrane region" description="Helical" evidence="7">
    <location>
        <begin position="54"/>
        <end position="72"/>
    </location>
</feature>
<sequence>MIESVGTTLYVSAGLFWKAFWALAFGYAFSSLIQVLVPREVIARHLGRAGFKETVLAMVLGPASSSCSFAALSAGRALLVKGAALTPMMAFLFGATNLSPQVAALAWIFLGWQFALAVVVGSIAHVLVMAAAVRLTYPKAMVERAREDASEAGHAGHGDPAEGLPRPWREKLASRKAWRRIGTTYFGEWHMVWKDLLFGFLVAGAVAVLVPDAVFQAIFPQGLTPVLLVVIHALLGPVLALLTIIGSMGNGPLAAVLWENGVLFAGIIAFLYSDFVVIPSLRINTTYYGWRFAAYLAAIFTVSAVGAGIIMHALFWLLGLIPEPQAGSVQQLAQFRIDYVFFLNLAAIAVTAALLWQWWRDRRHSAEERVANS</sequence>
<evidence type="ECO:0000313" key="8">
    <source>
        <dbReference type="EMBL" id="MCT7378508.1"/>
    </source>
</evidence>
<reference evidence="8 9" key="1">
    <citation type="submission" date="2022-09" db="EMBL/GenBank/DDBJ databases">
        <title>Chelativorans salina sp. nov., a novel slightly halophilic bacterium isolated from a saline lake sediment enrichment.</title>
        <authorList>
            <person name="Gao L."/>
            <person name="Fang B.-Z."/>
            <person name="Li W.-J."/>
        </authorList>
    </citation>
    <scope>NUCLEOTIDE SEQUENCE [LARGE SCALE GENOMIC DNA]</scope>
    <source>
        <strain evidence="8 9">EGI FJ00035</strain>
    </source>
</reference>
<evidence type="ECO:0000256" key="1">
    <source>
        <dbReference type="ARBA" id="ARBA00004651"/>
    </source>
</evidence>
<dbReference type="EMBL" id="JAOCZP010000014">
    <property type="protein sequence ID" value="MCT7378508.1"/>
    <property type="molecule type" value="Genomic_DNA"/>
</dbReference>
<feature type="transmembrane region" description="Helical" evidence="7">
    <location>
        <begin position="339"/>
        <end position="359"/>
    </location>
</feature>
<proteinExistence type="inferred from homology"/>
<comment type="caution">
    <text evidence="8">The sequence shown here is derived from an EMBL/GenBank/DDBJ whole genome shotgun (WGS) entry which is preliminary data.</text>
</comment>
<keyword evidence="6 7" id="KW-0472">Membrane</keyword>
<comment type="subcellular location">
    <subcellularLocation>
        <location evidence="1">Cell membrane</location>
        <topology evidence="1">Multi-pass membrane protein</topology>
    </subcellularLocation>
</comment>
<evidence type="ECO:0000313" key="9">
    <source>
        <dbReference type="Proteomes" id="UP001320831"/>
    </source>
</evidence>
<dbReference type="PANTHER" id="PTHR42775">
    <property type="entry name" value="PERMEASE RV2963-RELATED"/>
    <property type="match status" value="1"/>
</dbReference>
<feature type="transmembrane region" description="Helical" evidence="7">
    <location>
        <begin position="105"/>
        <end position="133"/>
    </location>
</feature>
<dbReference type="InterPro" id="IPR005524">
    <property type="entry name" value="DUF318"/>
</dbReference>
<protein>
    <submittedName>
        <fullName evidence="8">Permease</fullName>
    </submittedName>
</protein>
<evidence type="ECO:0000256" key="2">
    <source>
        <dbReference type="ARBA" id="ARBA00006386"/>
    </source>
</evidence>
<keyword evidence="3" id="KW-1003">Cell membrane</keyword>
<feature type="transmembrane region" description="Helical" evidence="7">
    <location>
        <begin position="261"/>
        <end position="281"/>
    </location>
</feature>
<dbReference type="RefSeq" id="WP_260907484.1">
    <property type="nucleotide sequence ID" value="NZ_JAOCZP010000014.1"/>
</dbReference>
<evidence type="ECO:0000256" key="5">
    <source>
        <dbReference type="ARBA" id="ARBA00022989"/>
    </source>
</evidence>
<evidence type="ECO:0000256" key="6">
    <source>
        <dbReference type="ARBA" id="ARBA00023136"/>
    </source>
</evidence>